<accession>A0ABD2B7V8</accession>
<evidence type="ECO:0000256" key="1">
    <source>
        <dbReference type="SAM" id="MobiDB-lite"/>
    </source>
</evidence>
<reference evidence="2 3" key="1">
    <citation type="journal article" date="2024" name="Ann. Entomol. Soc. Am.">
        <title>Genomic analyses of the southern and eastern yellowjacket wasps (Hymenoptera: Vespidae) reveal evolutionary signatures of social life.</title>
        <authorList>
            <person name="Catto M.A."/>
            <person name="Caine P.B."/>
            <person name="Orr S.E."/>
            <person name="Hunt B.G."/>
            <person name="Goodisman M.A.D."/>
        </authorList>
    </citation>
    <scope>NUCLEOTIDE SEQUENCE [LARGE SCALE GENOMIC DNA]</scope>
    <source>
        <strain evidence="2">233</strain>
        <tissue evidence="2">Head and thorax</tissue>
    </source>
</reference>
<dbReference type="AlphaFoldDB" id="A0ABD2B7V8"/>
<protein>
    <submittedName>
        <fullName evidence="2">Uncharacterized protein</fullName>
    </submittedName>
</protein>
<feature type="region of interest" description="Disordered" evidence="1">
    <location>
        <begin position="60"/>
        <end position="97"/>
    </location>
</feature>
<name>A0ABD2B7V8_VESSQ</name>
<dbReference type="EMBL" id="JAUDFV010000132">
    <property type="protein sequence ID" value="KAL2728816.1"/>
    <property type="molecule type" value="Genomic_DNA"/>
</dbReference>
<organism evidence="2 3">
    <name type="scientific">Vespula squamosa</name>
    <name type="common">Southern yellow jacket</name>
    <name type="synonym">Wasp</name>
    <dbReference type="NCBI Taxonomy" id="30214"/>
    <lineage>
        <taxon>Eukaryota</taxon>
        <taxon>Metazoa</taxon>
        <taxon>Ecdysozoa</taxon>
        <taxon>Arthropoda</taxon>
        <taxon>Hexapoda</taxon>
        <taxon>Insecta</taxon>
        <taxon>Pterygota</taxon>
        <taxon>Neoptera</taxon>
        <taxon>Endopterygota</taxon>
        <taxon>Hymenoptera</taxon>
        <taxon>Apocrita</taxon>
        <taxon>Aculeata</taxon>
        <taxon>Vespoidea</taxon>
        <taxon>Vespidae</taxon>
        <taxon>Vespinae</taxon>
        <taxon>Vespula</taxon>
    </lineage>
</organism>
<feature type="compositionally biased region" description="Basic and acidic residues" evidence="1">
    <location>
        <begin position="69"/>
        <end position="83"/>
    </location>
</feature>
<comment type="caution">
    <text evidence="2">The sequence shown here is derived from an EMBL/GenBank/DDBJ whole genome shotgun (WGS) entry which is preliminary data.</text>
</comment>
<gene>
    <name evidence="2" type="ORF">V1478_006448</name>
</gene>
<evidence type="ECO:0000313" key="2">
    <source>
        <dbReference type="EMBL" id="KAL2728816.1"/>
    </source>
</evidence>
<keyword evidence="3" id="KW-1185">Reference proteome</keyword>
<feature type="compositionally biased region" description="Basic residues" evidence="1">
    <location>
        <begin position="84"/>
        <end position="97"/>
    </location>
</feature>
<proteinExistence type="predicted"/>
<sequence>MEIILLETTNSLLNLEIENYLWNPIRSGKRELQEVFHKRALRRLYETHYDVTERNWARDFSRDSSPQSLDREKIGRPLLERREGRKLKSSSRKKEKM</sequence>
<evidence type="ECO:0000313" key="3">
    <source>
        <dbReference type="Proteomes" id="UP001607302"/>
    </source>
</evidence>
<dbReference type="Proteomes" id="UP001607302">
    <property type="component" value="Unassembled WGS sequence"/>
</dbReference>